<protein>
    <submittedName>
        <fullName evidence="3">DMT family transporter</fullName>
    </submittedName>
</protein>
<feature type="transmembrane region" description="Helical" evidence="1">
    <location>
        <begin position="184"/>
        <end position="202"/>
    </location>
</feature>
<feature type="domain" description="EamA" evidence="2">
    <location>
        <begin position="156"/>
        <end position="280"/>
    </location>
</feature>
<keyword evidence="1" id="KW-0812">Transmembrane</keyword>
<feature type="transmembrane region" description="Helical" evidence="1">
    <location>
        <begin position="268"/>
        <end position="287"/>
    </location>
</feature>
<dbReference type="EMBL" id="JABRWM010000006">
    <property type="protein sequence ID" value="NRF22952.1"/>
    <property type="molecule type" value="Genomic_DNA"/>
</dbReference>
<dbReference type="SUPFAM" id="SSF103481">
    <property type="entry name" value="Multidrug resistance efflux transporter EmrE"/>
    <property type="match status" value="2"/>
</dbReference>
<sequence length="295" mass="31952">MSPTSGHDRDNYKAAFTFAIVGFAAFSLMDAVSKILSGLHSLPQVLFFSGIFAIFFGLLLAKPLGGFKINSVKGWAVVSARGLISVAMIWLTLYAISRMPIANVYSIRFTSPIITIFLALVFLNERPVGLQWLSALLGLAGVLVVLQPSGIIDSLAVALAFAAAFAQSASTIMVRRWRAQSTPLADTMLPVIILVLITGVLLPESYTPPTPIEWLFYIGAGALLAIGRLCLTLSIRIAQSSIVAPLQYTQLLWSLLFGYLFFSEQPVLLLWSGYCLVFVSGVIGLMFSRTTPPAR</sequence>
<gene>
    <name evidence="3" type="ORF">FOB26_28260</name>
</gene>
<feature type="transmembrane region" description="Helical" evidence="1">
    <location>
        <begin position="214"/>
        <end position="235"/>
    </location>
</feature>
<feature type="transmembrane region" description="Helical" evidence="1">
    <location>
        <begin position="72"/>
        <end position="96"/>
    </location>
</feature>
<keyword evidence="1" id="KW-1133">Transmembrane helix</keyword>
<dbReference type="Gene3D" id="1.10.3730.20">
    <property type="match status" value="1"/>
</dbReference>
<organism evidence="3 4">
    <name type="scientific">Agrobacterium pusense</name>
    <dbReference type="NCBI Taxonomy" id="648995"/>
    <lineage>
        <taxon>Bacteria</taxon>
        <taxon>Pseudomonadati</taxon>
        <taxon>Pseudomonadota</taxon>
        <taxon>Alphaproteobacteria</taxon>
        <taxon>Hyphomicrobiales</taxon>
        <taxon>Rhizobiaceae</taxon>
        <taxon>Rhizobium/Agrobacterium group</taxon>
        <taxon>Agrobacterium</taxon>
    </lineage>
</organism>
<evidence type="ECO:0000313" key="3">
    <source>
        <dbReference type="EMBL" id="NRF22952.1"/>
    </source>
</evidence>
<dbReference type="AlphaFoldDB" id="A0AA44ERM7"/>
<feature type="transmembrane region" description="Helical" evidence="1">
    <location>
        <begin position="12"/>
        <end position="29"/>
    </location>
</feature>
<name>A0AA44ERM7_9HYPH</name>
<reference evidence="3" key="1">
    <citation type="submission" date="2019-07" db="EMBL/GenBank/DDBJ databases">
        <title>FDA dAtabase for Regulatory Grade micrObial Sequences (FDA-ARGOS): Supporting development and validation of Infectious Disease Dx tests.</title>
        <authorList>
            <person name="Bachman M."/>
            <person name="Young C."/>
            <person name="Tallon L."/>
            <person name="Sadzewicz L."/>
            <person name="Vavikolanu K."/>
            <person name="Mehta A."/>
            <person name="Aluvathingal J."/>
            <person name="Nadendla S."/>
            <person name="Nandy P."/>
            <person name="Geyer C."/>
            <person name="Yan Y."/>
            <person name="Sichtig H."/>
        </authorList>
    </citation>
    <scope>NUCLEOTIDE SEQUENCE</scope>
    <source>
        <strain evidence="3">FDAARGOS_618</strain>
    </source>
</reference>
<feature type="transmembrane region" description="Helical" evidence="1">
    <location>
        <begin position="130"/>
        <end position="148"/>
    </location>
</feature>
<dbReference type="RefSeq" id="WP_107339259.1">
    <property type="nucleotide sequence ID" value="NZ_JABRWL010000006.1"/>
</dbReference>
<feature type="transmembrane region" description="Helical" evidence="1">
    <location>
        <begin position="102"/>
        <end position="123"/>
    </location>
</feature>
<dbReference type="InterPro" id="IPR000620">
    <property type="entry name" value="EamA_dom"/>
</dbReference>
<dbReference type="PANTHER" id="PTHR22911:SF135">
    <property type="entry name" value="BLR4310 PROTEIN"/>
    <property type="match status" value="1"/>
</dbReference>
<evidence type="ECO:0000313" key="4">
    <source>
        <dbReference type="Proteomes" id="UP001155820"/>
    </source>
</evidence>
<dbReference type="Pfam" id="PF00892">
    <property type="entry name" value="EamA"/>
    <property type="match status" value="2"/>
</dbReference>
<evidence type="ECO:0000259" key="2">
    <source>
        <dbReference type="Pfam" id="PF00892"/>
    </source>
</evidence>
<dbReference type="InterPro" id="IPR037185">
    <property type="entry name" value="EmrE-like"/>
</dbReference>
<feature type="transmembrane region" description="Helical" evidence="1">
    <location>
        <begin position="154"/>
        <end position="172"/>
    </location>
</feature>
<accession>A0AA44ERM7</accession>
<feature type="domain" description="EamA" evidence="2">
    <location>
        <begin position="17"/>
        <end position="146"/>
    </location>
</feature>
<comment type="caution">
    <text evidence="3">The sequence shown here is derived from an EMBL/GenBank/DDBJ whole genome shotgun (WGS) entry which is preliminary data.</text>
</comment>
<proteinExistence type="predicted"/>
<keyword evidence="4" id="KW-1185">Reference proteome</keyword>
<dbReference type="PANTHER" id="PTHR22911">
    <property type="entry name" value="ACYL-MALONYL CONDENSING ENZYME-RELATED"/>
    <property type="match status" value="1"/>
</dbReference>
<feature type="transmembrane region" description="Helical" evidence="1">
    <location>
        <begin position="242"/>
        <end position="262"/>
    </location>
</feature>
<feature type="transmembrane region" description="Helical" evidence="1">
    <location>
        <begin position="41"/>
        <end position="60"/>
    </location>
</feature>
<dbReference type="GO" id="GO:0016020">
    <property type="term" value="C:membrane"/>
    <property type="evidence" value="ECO:0007669"/>
    <property type="project" value="InterPro"/>
</dbReference>
<keyword evidence="1" id="KW-0472">Membrane</keyword>
<dbReference type="Proteomes" id="UP001155820">
    <property type="component" value="Unassembled WGS sequence"/>
</dbReference>
<evidence type="ECO:0000256" key="1">
    <source>
        <dbReference type="SAM" id="Phobius"/>
    </source>
</evidence>